<evidence type="ECO:0000256" key="1">
    <source>
        <dbReference type="ARBA" id="ARBA00023015"/>
    </source>
</evidence>
<reference evidence="6 7" key="1">
    <citation type="submission" date="2019-10" db="EMBL/GenBank/DDBJ databases">
        <title>Muricauda olearia CL-SS4 JCM15563 genome.</title>
        <authorList>
            <person name="Liu L."/>
        </authorList>
    </citation>
    <scope>NUCLEOTIDE SEQUENCE [LARGE SCALE GENOMIC DNA]</scope>
    <source>
        <strain evidence="6 7">CL-SS4</strain>
    </source>
</reference>
<evidence type="ECO:0000313" key="6">
    <source>
        <dbReference type="EMBL" id="KAB7530395.1"/>
    </source>
</evidence>
<accession>A0A6I1E3H7</accession>
<gene>
    <name evidence="6" type="ORF">F8C76_02490</name>
</gene>
<dbReference type="AlphaFoldDB" id="A0A6I1E3H7"/>
<keyword evidence="4" id="KW-0472">Membrane</keyword>
<dbReference type="EMBL" id="WELG01000001">
    <property type="protein sequence ID" value="KAB7530395.1"/>
    <property type="molecule type" value="Genomic_DNA"/>
</dbReference>
<evidence type="ECO:0000256" key="4">
    <source>
        <dbReference type="SAM" id="Phobius"/>
    </source>
</evidence>
<dbReference type="SUPFAM" id="SSF47413">
    <property type="entry name" value="lambda repressor-like DNA-binding domains"/>
    <property type="match status" value="1"/>
</dbReference>
<dbReference type="Gene3D" id="1.10.260.40">
    <property type="entry name" value="lambda repressor-like DNA-binding domains"/>
    <property type="match status" value="1"/>
</dbReference>
<dbReference type="PROSITE" id="PS50932">
    <property type="entry name" value="HTH_LACI_2"/>
    <property type="match status" value="1"/>
</dbReference>
<dbReference type="SUPFAM" id="SSF53822">
    <property type="entry name" value="Periplasmic binding protein-like I"/>
    <property type="match status" value="1"/>
</dbReference>
<keyword evidence="2 6" id="KW-0238">DNA-binding</keyword>
<dbReference type="PANTHER" id="PTHR30146">
    <property type="entry name" value="LACI-RELATED TRANSCRIPTIONAL REPRESSOR"/>
    <property type="match status" value="1"/>
</dbReference>
<evidence type="ECO:0000313" key="7">
    <source>
        <dbReference type="Proteomes" id="UP000429785"/>
    </source>
</evidence>
<comment type="caution">
    <text evidence="6">The sequence shown here is derived from an EMBL/GenBank/DDBJ whole genome shotgun (WGS) entry which is preliminary data.</text>
</comment>
<evidence type="ECO:0000256" key="2">
    <source>
        <dbReference type="ARBA" id="ARBA00023125"/>
    </source>
</evidence>
<evidence type="ECO:0000256" key="3">
    <source>
        <dbReference type="ARBA" id="ARBA00023163"/>
    </source>
</evidence>
<dbReference type="GO" id="GO:0003700">
    <property type="term" value="F:DNA-binding transcription factor activity"/>
    <property type="evidence" value="ECO:0007669"/>
    <property type="project" value="TreeGrafter"/>
</dbReference>
<dbReference type="Proteomes" id="UP000429785">
    <property type="component" value="Unassembled WGS sequence"/>
</dbReference>
<dbReference type="OrthoDB" id="9768806at2"/>
<dbReference type="PANTHER" id="PTHR30146:SF109">
    <property type="entry name" value="HTH-TYPE TRANSCRIPTIONAL REGULATOR GALS"/>
    <property type="match status" value="1"/>
</dbReference>
<name>A0A6I1E3H7_9FLAO</name>
<keyword evidence="4" id="KW-0812">Transmembrane</keyword>
<dbReference type="Gene3D" id="3.40.50.2300">
    <property type="match status" value="2"/>
</dbReference>
<proteinExistence type="predicted"/>
<protein>
    <submittedName>
        <fullName evidence="6">LacI family DNA-binding transcriptional regulator</fullName>
    </submittedName>
</protein>
<dbReference type="InterPro" id="IPR001761">
    <property type="entry name" value="Peripla_BP/Lac1_sug-bd_dom"/>
</dbReference>
<dbReference type="InterPro" id="IPR010982">
    <property type="entry name" value="Lambda_DNA-bd_dom_sf"/>
</dbReference>
<dbReference type="GO" id="GO:0000976">
    <property type="term" value="F:transcription cis-regulatory region binding"/>
    <property type="evidence" value="ECO:0007669"/>
    <property type="project" value="TreeGrafter"/>
</dbReference>
<feature type="transmembrane region" description="Helical" evidence="4">
    <location>
        <begin position="34"/>
        <end position="52"/>
    </location>
</feature>
<organism evidence="6 7">
    <name type="scientific">Flagellimonas olearia</name>
    <dbReference type="NCBI Taxonomy" id="552546"/>
    <lineage>
        <taxon>Bacteria</taxon>
        <taxon>Pseudomonadati</taxon>
        <taxon>Bacteroidota</taxon>
        <taxon>Flavobacteriia</taxon>
        <taxon>Flavobacteriales</taxon>
        <taxon>Flavobacteriaceae</taxon>
        <taxon>Flagellimonas</taxon>
    </lineage>
</organism>
<dbReference type="Pfam" id="PF00532">
    <property type="entry name" value="Peripla_BP_1"/>
    <property type="match status" value="1"/>
</dbReference>
<dbReference type="SMART" id="SM00354">
    <property type="entry name" value="HTH_LACI"/>
    <property type="match status" value="1"/>
</dbReference>
<dbReference type="InterPro" id="IPR028082">
    <property type="entry name" value="Peripla_BP_I"/>
</dbReference>
<dbReference type="CDD" id="cd01392">
    <property type="entry name" value="HTH_LacI"/>
    <property type="match status" value="1"/>
</dbReference>
<dbReference type="Pfam" id="PF00356">
    <property type="entry name" value="LacI"/>
    <property type="match status" value="1"/>
</dbReference>
<keyword evidence="4" id="KW-1133">Transmembrane helix</keyword>
<keyword evidence="3" id="KW-0804">Transcription</keyword>
<sequence length="394" mass="44388">MDLYTNRNSTMPLHFVDGNGTTNRKDWTVNLRPISWLIFLFVRYIIILYVCLNVKAFMGSPVSLKDIANKVGVSIPLVSYVLTGKGKQNRVSEETAEKILKVAKELNYQPNLSARSLKTNKTKTIGVILADISNPFFSNMARVIEDEAFLRDYTVIFGSSDEKIEKFDKVLEFMLSRQVDGFIIAPPEGSKASISELLKNKNNVVLIDRYFEDLDANFVIVDNVAASLSATNYLIKKGYKRIATIAYKSKLAHFDDRCRGYYKALEQAGMSLDENLVVKIERGSSKKDMGKAIDELIGNDLADAIFFQTNTLAEEGIRQMLGKDRETLKKIGVMVFDQNSAYHFLENHIPYMNQPIKQMGKAALAMLIDNIQSKYNGAIKKLQLKTTLGGIEEE</sequence>
<feature type="domain" description="HTH lacI-type" evidence="5">
    <location>
        <begin position="62"/>
        <end position="119"/>
    </location>
</feature>
<evidence type="ECO:0000259" key="5">
    <source>
        <dbReference type="PROSITE" id="PS50932"/>
    </source>
</evidence>
<keyword evidence="1" id="KW-0805">Transcription regulation</keyword>
<dbReference type="InterPro" id="IPR000843">
    <property type="entry name" value="HTH_LacI"/>
</dbReference>